<dbReference type="SUPFAM" id="SSF52172">
    <property type="entry name" value="CheY-like"/>
    <property type="match status" value="1"/>
</dbReference>
<gene>
    <name evidence="10" type="ORF">HY912_24935</name>
</gene>
<dbReference type="PRINTS" id="PR00344">
    <property type="entry name" value="BCTRLSENSOR"/>
</dbReference>
<dbReference type="InterPro" id="IPR005467">
    <property type="entry name" value="His_kinase_dom"/>
</dbReference>
<dbReference type="PANTHER" id="PTHR43047:SF72">
    <property type="entry name" value="OSMOSENSING HISTIDINE PROTEIN KINASE SLN1"/>
    <property type="match status" value="1"/>
</dbReference>
<dbReference type="GO" id="GO:0005886">
    <property type="term" value="C:plasma membrane"/>
    <property type="evidence" value="ECO:0007669"/>
    <property type="project" value="TreeGrafter"/>
</dbReference>
<dbReference type="CDD" id="cd00082">
    <property type="entry name" value="HisKA"/>
    <property type="match status" value="1"/>
</dbReference>
<keyword evidence="4" id="KW-0808">Transferase</keyword>
<evidence type="ECO:0000313" key="10">
    <source>
        <dbReference type="EMBL" id="MBI5252755.1"/>
    </source>
</evidence>
<evidence type="ECO:0000256" key="2">
    <source>
        <dbReference type="ARBA" id="ARBA00012438"/>
    </source>
</evidence>
<dbReference type="GO" id="GO:0000155">
    <property type="term" value="F:phosphorelay sensor kinase activity"/>
    <property type="evidence" value="ECO:0007669"/>
    <property type="project" value="InterPro"/>
</dbReference>
<sequence length="401" mass="44170">MNSELHLLVADDEPIIRRKVCLMLQDKFCIDQADTAKTARDAAKKRYDAIILDIVFPDGNGIEICREIKERDPHSTVLVSSSMETVDAWNEAFAAGADGYLEKRELLSLDPRKIAVMIENLVERNRLRRQAEELSRRQAELLSVLSHDVRAPFQTLLGTIELLRRTNEPSTTASGIETLYQCAKDQLAFINSLLELLRLESGAAGLRSFPVDVNLPVNQCIQGLRILASAKEISFQTDLAGDLPKIQGDIGRISQLVNNLVSNAIKFTPGGGLVKTVTRAITRDGRPGVEIRVEDSGVGIKTAERDRIFQRFHRGRAKGTNGEKGSGLGLSICKEIMQLHGGTLEADRRKPHGTVMTAWFPARVPCMDAARTDSCTDLKILDRSIGGARGRIDCGPDFVSN</sequence>
<reference evidence="10" key="1">
    <citation type="submission" date="2020-07" db="EMBL/GenBank/DDBJ databases">
        <title>Huge and variable diversity of episymbiotic CPR bacteria and DPANN archaea in groundwater ecosystems.</title>
        <authorList>
            <person name="He C.Y."/>
            <person name="Keren R."/>
            <person name="Whittaker M."/>
            <person name="Farag I.F."/>
            <person name="Doudna J."/>
            <person name="Cate J.H.D."/>
            <person name="Banfield J.F."/>
        </authorList>
    </citation>
    <scope>NUCLEOTIDE SEQUENCE</scope>
    <source>
        <strain evidence="10">NC_groundwater_1664_Pr3_B-0.1um_52_9</strain>
    </source>
</reference>
<comment type="caution">
    <text evidence="10">The sequence shown here is derived from an EMBL/GenBank/DDBJ whole genome shotgun (WGS) entry which is preliminary data.</text>
</comment>
<dbReference type="SUPFAM" id="SSF55874">
    <property type="entry name" value="ATPase domain of HSP90 chaperone/DNA topoisomerase II/histidine kinase"/>
    <property type="match status" value="1"/>
</dbReference>
<evidence type="ECO:0000259" key="8">
    <source>
        <dbReference type="PROSITE" id="PS50109"/>
    </source>
</evidence>
<dbReference type="InterPro" id="IPR011006">
    <property type="entry name" value="CheY-like_superfamily"/>
</dbReference>
<dbReference type="PANTHER" id="PTHR43047">
    <property type="entry name" value="TWO-COMPONENT HISTIDINE PROTEIN KINASE"/>
    <property type="match status" value="1"/>
</dbReference>
<evidence type="ECO:0000259" key="9">
    <source>
        <dbReference type="PROSITE" id="PS50110"/>
    </source>
</evidence>
<protein>
    <recommendedName>
        <fullName evidence="2">histidine kinase</fullName>
        <ecNumber evidence="2">2.7.13.3</ecNumber>
    </recommendedName>
</protein>
<dbReference type="InterPro" id="IPR004358">
    <property type="entry name" value="Sig_transdc_His_kin-like_C"/>
</dbReference>
<evidence type="ECO:0000256" key="1">
    <source>
        <dbReference type="ARBA" id="ARBA00000085"/>
    </source>
</evidence>
<dbReference type="Gene3D" id="3.40.50.2300">
    <property type="match status" value="1"/>
</dbReference>
<dbReference type="SMART" id="SM00387">
    <property type="entry name" value="HATPase_c"/>
    <property type="match status" value="1"/>
</dbReference>
<organism evidence="10 11">
    <name type="scientific">Desulfomonile tiedjei</name>
    <dbReference type="NCBI Taxonomy" id="2358"/>
    <lineage>
        <taxon>Bacteria</taxon>
        <taxon>Pseudomonadati</taxon>
        <taxon>Thermodesulfobacteriota</taxon>
        <taxon>Desulfomonilia</taxon>
        <taxon>Desulfomonilales</taxon>
        <taxon>Desulfomonilaceae</taxon>
        <taxon>Desulfomonile</taxon>
    </lineage>
</organism>
<dbReference type="Pfam" id="PF02518">
    <property type="entry name" value="HATPase_c"/>
    <property type="match status" value="1"/>
</dbReference>
<dbReference type="InterPro" id="IPR003661">
    <property type="entry name" value="HisK_dim/P_dom"/>
</dbReference>
<name>A0A9D6V608_9BACT</name>
<dbReference type="InterPro" id="IPR003594">
    <property type="entry name" value="HATPase_dom"/>
</dbReference>
<feature type="domain" description="Response regulatory" evidence="9">
    <location>
        <begin position="6"/>
        <end position="118"/>
    </location>
</feature>
<dbReference type="EC" id="2.7.13.3" evidence="2"/>
<proteinExistence type="predicted"/>
<dbReference type="SMART" id="SM00448">
    <property type="entry name" value="REC"/>
    <property type="match status" value="1"/>
</dbReference>
<dbReference type="Proteomes" id="UP000807825">
    <property type="component" value="Unassembled WGS sequence"/>
</dbReference>
<evidence type="ECO:0000313" key="11">
    <source>
        <dbReference type="Proteomes" id="UP000807825"/>
    </source>
</evidence>
<dbReference type="AlphaFoldDB" id="A0A9D6V608"/>
<evidence type="ECO:0000256" key="4">
    <source>
        <dbReference type="ARBA" id="ARBA00022679"/>
    </source>
</evidence>
<dbReference type="Pfam" id="PF00072">
    <property type="entry name" value="Response_reg"/>
    <property type="match status" value="1"/>
</dbReference>
<feature type="domain" description="Histidine kinase" evidence="8">
    <location>
        <begin position="144"/>
        <end position="364"/>
    </location>
</feature>
<dbReference type="Gene3D" id="3.30.565.10">
    <property type="entry name" value="Histidine kinase-like ATPase, C-terminal domain"/>
    <property type="match status" value="1"/>
</dbReference>
<dbReference type="InterPro" id="IPR036890">
    <property type="entry name" value="HATPase_C_sf"/>
</dbReference>
<evidence type="ECO:0000256" key="3">
    <source>
        <dbReference type="ARBA" id="ARBA00022553"/>
    </source>
</evidence>
<evidence type="ECO:0000256" key="6">
    <source>
        <dbReference type="PROSITE-ProRule" id="PRU00169"/>
    </source>
</evidence>
<comment type="catalytic activity">
    <reaction evidence="1">
        <text>ATP + protein L-histidine = ADP + protein N-phospho-L-histidine.</text>
        <dbReference type="EC" id="2.7.13.3"/>
    </reaction>
</comment>
<keyword evidence="5 10" id="KW-0418">Kinase</keyword>
<keyword evidence="3 6" id="KW-0597">Phosphoprotein</keyword>
<dbReference type="GO" id="GO:0009927">
    <property type="term" value="F:histidine phosphotransfer kinase activity"/>
    <property type="evidence" value="ECO:0007669"/>
    <property type="project" value="TreeGrafter"/>
</dbReference>
<dbReference type="PROSITE" id="PS50109">
    <property type="entry name" value="HIS_KIN"/>
    <property type="match status" value="1"/>
</dbReference>
<dbReference type="CDD" id="cd00156">
    <property type="entry name" value="REC"/>
    <property type="match status" value="1"/>
</dbReference>
<evidence type="ECO:0000256" key="5">
    <source>
        <dbReference type="ARBA" id="ARBA00022777"/>
    </source>
</evidence>
<dbReference type="InterPro" id="IPR001789">
    <property type="entry name" value="Sig_transdc_resp-reg_receiver"/>
</dbReference>
<keyword evidence="7" id="KW-0175">Coiled coil</keyword>
<feature type="coiled-coil region" evidence="7">
    <location>
        <begin position="117"/>
        <end position="144"/>
    </location>
</feature>
<dbReference type="EMBL" id="JACRDE010000646">
    <property type="protein sequence ID" value="MBI5252755.1"/>
    <property type="molecule type" value="Genomic_DNA"/>
</dbReference>
<accession>A0A9D6V608</accession>
<dbReference type="CDD" id="cd00075">
    <property type="entry name" value="HATPase"/>
    <property type="match status" value="1"/>
</dbReference>
<dbReference type="Gene3D" id="1.10.287.130">
    <property type="match status" value="1"/>
</dbReference>
<feature type="modified residue" description="4-aspartylphosphate" evidence="6">
    <location>
        <position position="53"/>
    </location>
</feature>
<dbReference type="PROSITE" id="PS50110">
    <property type="entry name" value="RESPONSE_REGULATORY"/>
    <property type="match status" value="1"/>
</dbReference>
<dbReference type="Pfam" id="PF00512">
    <property type="entry name" value="HisKA"/>
    <property type="match status" value="1"/>
</dbReference>
<evidence type="ECO:0000256" key="7">
    <source>
        <dbReference type="SAM" id="Coils"/>
    </source>
</evidence>
<dbReference type="SMART" id="SM00388">
    <property type="entry name" value="HisKA"/>
    <property type="match status" value="1"/>
</dbReference>